<dbReference type="InterPro" id="IPR036249">
    <property type="entry name" value="Thioredoxin-like_sf"/>
</dbReference>
<evidence type="ECO:0008006" key="3">
    <source>
        <dbReference type="Google" id="ProtNLM"/>
    </source>
</evidence>
<sequence>MKKKHTPHYLFIFLLLLIIFLTPLIVAVALYNKNPLWLHHKTVNKGTLIPFNLSLQQLKLIPDRTKLRSFNGSWFLFYLNESPCRELCQKNLHTMRQITLALGKNRYRVKYGLIQAKTNLLRLSPLINKDSNLLNYTISKPELKKLHQKNGYFLANPFGKIILYYSSDVSGEDIYQDLARLLAISTTG</sequence>
<dbReference type="AlphaFoldDB" id="A0A1J8NPP2"/>
<dbReference type="STRING" id="1225476.A1D18_00955"/>
<proteinExistence type="predicted"/>
<evidence type="ECO:0000313" key="1">
    <source>
        <dbReference type="EMBL" id="OIZ95974.1"/>
    </source>
</evidence>
<evidence type="ECO:0000313" key="2">
    <source>
        <dbReference type="Proteomes" id="UP000183924"/>
    </source>
</evidence>
<dbReference type="RefSeq" id="WP_071661953.1">
    <property type="nucleotide sequence ID" value="NZ_LUKY01000028.1"/>
</dbReference>
<gene>
    <name evidence="1" type="ORF">A1D18_00955</name>
</gene>
<organism evidence="1 2">
    <name type="scientific">Candidatus Rickettsiella isopodorum</name>
    <dbReference type="NCBI Taxonomy" id="1225476"/>
    <lineage>
        <taxon>Bacteria</taxon>
        <taxon>Pseudomonadati</taxon>
        <taxon>Pseudomonadota</taxon>
        <taxon>Gammaproteobacteria</taxon>
        <taxon>Legionellales</taxon>
        <taxon>Coxiellaceae</taxon>
        <taxon>Rickettsiella</taxon>
    </lineage>
</organism>
<dbReference type="Proteomes" id="UP000183924">
    <property type="component" value="Unassembled WGS sequence"/>
</dbReference>
<reference evidence="1 2" key="1">
    <citation type="submission" date="2016-03" db="EMBL/GenBank/DDBJ databases">
        <title>Comparative genomics of Rickettsiella.</title>
        <authorList>
            <person name="Chandler C."/>
            <person name="Wang Y."/>
        </authorList>
    </citation>
    <scope>NUCLEOTIDE SEQUENCE [LARGE SCALE GENOMIC DNA]</scope>
    <source>
        <strain evidence="1 2">RCFS May 2013</strain>
    </source>
</reference>
<dbReference type="SUPFAM" id="SSF52833">
    <property type="entry name" value="Thioredoxin-like"/>
    <property type="match status" value="1"/>
</dbReference>
<protein>
    <recommendedName>
        <fullName evidence="3">Thioredoxin domain-containing protein</fullName>
    </recommendedName>
</protein>
<dbReference type="EMBL" id="LUKY01000028">
    <property type="protein sequence ID" value="OIZ95974.1"/>
    <property type="molecule type" value="Genomic_DNA"/>
</dbReference>
<keyword evidence="2" id="KW-1185">Reference proteome</keyword>
<comment type="caution">
    <text evidence="1">The sequence shown here is derived from an EMBL/GenBank/DDBJ whole genome shotgun (WGS) entry which is preliminary data.</text>
</comment>
<accession>A0A1J8NPP2</accession>
<dbReference type="OrthoDB" id="9785445at2"/>
<name>A0A1J8NPP2_9COXI</name>